<comment type="caution">
    <text evidence="8">The sequence shown here is derived from an EMBL/GenBank/DDBJ whole genome shotgun (WGS) entry which is preliminary data.</text>
</comment>
<dbReference type="PANTHER" id="PTHR45685:SF2">
    <property type="entry name" value="CHROMATIN-REMODELING ATPASE INO80"/>
    <property type="match status" value="1"/>
</dbReference>
<dbReference type="AlphaFoldDB" id="A0A388KGF3"/>
<evidence type="ECO:0000256" key="1">
    <source>
        <dbReference type="ARBA" id="ARBA00004123"/>
    </source>
</evidence>
<sequence length="241" mass="26963">MCGKLALLDRLLVRLKEAKHKVLIFSQMTRMLDILDYYLDEKGHHPCRLDGQVRQEVRQQQIADFNSKPETFVFLLSTRAGGLGINLTAADTVIIYDSDWNPHQDMQAMDRCHRIGQTKPVHVYRLATSQSVEGRMLAVAGNKLKLEKVVITKGNFRQESVPQKEAVKDEDVLELLKADESTLDDICQSCDVSDEDLARVLDRSDLTKTFDPSKTPPLPMKGPGWAVVQGGTSGSVLKSVE</sequence>
<evidence type="ECO:0000256" key="5">
    <source>
        <dbReference type="RuleBase" id="RU368001"/>
    </source>
</evidence>
<dbReference type="GO" id="GO:0006338">
    <property type="term" value="P:chromatin remodeling"/>
    <property type="evidence" value="ECO:0007669"/>
    <property type="project" value="UniProtKB-UniRule"/>
</dbReference>
<name>A0A388KGF3_CHABU</name>
<keyword evidence="5" id="KW-0238">DNA-binding</keyword>
<dbReference type="InterPro" id="IPR050520">
    <property type="entry name" value="INO80/SWR1_helicase"/>
</dbReference>
<dbReference type="OrthoDB" id="5857104at2759"/>
<dbReference type="Pfam" id="PF00271">
    <property type="entry name" value="Helicase_C"/>
    <property type="match status" value="1"/>
</dbReference>
<evidence type="ECO:0000313" key="8">
    <source>
        <dbReference type="EMBL" id="GBG69087.1"/>
    </source>
</evidence>
<evidence type="ECO:0000256" key="2">
    <source>
        <dbReference type="ARBA" id="ARBA00022741"/>
    </source>
</evidence>
<keyword evidence="5" id="KW-0227">DNA damage</keyword>
<dbReference type="GO" id="GO:0016887">
    <property type="term" value="F:ATP hydrolysis activity"/>
    <property type="evidence" value="ECO:0007669"/>
    <property type="project" value="TreeGrafter"/>
</dbReference>
<dbReference type="GO" id="GO:0031011">
    <property type="term" value="C:Ino80 complex"/>
    <property type="evidence" value="ECO:0007669"/>
    <property type="project" value="UniProtKB-UniRule"/>
</dbReference>
<dbReference type="Gene3D" id="3.40.50.300">
    <property type="entry name" value="P-loop containing nucleotide triphosphate hydrolases"/>
    <property type="match status" value="1"/>
</dbReference>
<dbReference type="GO" id="GO:0006281">
    <property type="term" value="P:DNA repair"/>
    <property type="evidence" value="ECO:0007669"/>
    <property type="project" value="UniProtKB-UniRule"/>
</dbReference>
<evidence type="ECO:0000256" key="3">
    <source>
        <dbReference type="ARBA" id="ARBA00022801"/>
    </source>
</evidence>
<evidence type="ECO:0000313" key="9">
    <source>
        <dbReference type="Proteomes" id="UP000265515"/>
    </source>
</evidence>
<comment type="catalytic activity">
    <reaction evidence="5">
        <text>ATP + H2O = ADP + phosphate + H(+)</text>
        <dbReference type="Rhea" id="RHEA:13065"/>
        <dbReference type="ChEBI" id="CHEBI:15377"/>
        <dbReference type="ChEBI" id="CHEBI:15378"/>
        <dbReference type="ChEBI" id="CHEBI:30616"/>
        <dbReference type="ChEBI" id="CHEBI:43474"/>
        <dbReference type="ChEBI" id="CHEBI:456216"/>
    </reaction>
</comment>
<dbReference type="InterPro" id="IPR027417">
    <property type="entry name" value="P-loop_NTPase"/>
</dbReference>
<keyword evidence="2" id="KW-0547">Nucleotide-binding</keyword>
<feature type="region of interest" description="Disordered" evidence="6">
    <location>
        <begin position="208"/>
        <end position="241"/>
    </location>
</feature>
<protein>
    <recommendedName>
        <fullName evidence="5">Chromatin-remodeling ATPase INO80</fullName>
        <ecNumber evidence="5">3.6.4.-</ecNumber>
    </recommendedName>
</protein>
<keyword evidence="3 5" id="KW-0378">Hydrolase</keyword>
<dbReference type="PROSITE" id="PS51194">
    <property type="entry name" value="HELICASE_CTER"/>
    <property type="match status" value="1"/>
</dbReference>
<comment type="subcellular location">
    <subcellularLocation>
        <location evidence="1 5">Nucleus</location>
    </subcellularLocation>
</comment>
<dbReference type="Proteomes" id="UP000265515">
    <property type="component" value="Unassembled WGS sequence"/>
</dbReference>
<comment type="similarity">
    <text evidence="5">Belongs to the SNF2/RAD54 helicase family.</text>
</comment>
<evidence type="ECO:0000259" key="7">
    <source>
        <dbReference type="PROSITE" id="PS51194"/>
    </source>
</evidence>
<keyword evidence="4 5" id="KW-0067">ATP-binding</keyword>
<dbReference type="GO" id="GO:0003677">
    <property type="term" value="F:DNA binding"/>
    <property type="evidence" value="ECO:0007669"/>
    <property type="project" value="UniProtKB-UniRule"/>
</dbReference>
<dbReference type="Gramene" id="GBG69087">
    <property type="protein sequence ID" value="GBG69087"/>
    <property type="gene ID" value="CBR_g3785"/>
</dbReference>
<evidence type="ECO:0000256" key="4">
    <source>
        <dbReference type="ARBA" id="ARBA00022840"/>
    </source>
</evidence>
<keyword evidence="5" id="KW-0234">DNA repair</keyword>
<dbReference type="GO" id="GO:0005524">
    <property type="term" value="F:ATP binding"/>
    <property type="evidence" value="ECO:0007669"/>
    <property type="project" value="UniProtKB-UniRule"/>
</dbReference>
<dbReference type="InterPro" id="IPR001650">
    <property type="entry name" value="Helicase_C-like"/>
</dbReference>
<reference evidence="8 9" key="1">
    <citation type="journal article" date="2018" name="Cell">
        <title>The Chara Genome: Secondary Complexity and Implications for Plant Terrestrialization.</title>
        <authorList>
            <person name="Nishiyama T."/>
            <person name="Sakayama H."/>
            <person name="Vries J.D."/>
            <person name="Buschmann H."/>
            <person name="Saint-Marcoux D."/>
            <person name="Ullrich K.K."/>
            <person name="Haas F.B."/>
            <person name="Vanderstraeten L."/>
            <person name="Becker D."/>
            <person name="Lang D."/>
            <person name="Vosolsobe S."/>
            <person name="Rombauts S."/>
            <person name="Wilhelmsson P.K.I."/>
            <person name="Janitza P."/>
            <person name="Kern R."/>
            <person name="Heyl A."/>
            <person name="Rumpler F."/>
            <person name="Villalobos L.I.A.C."/>
            <person name="Clay J.M."/>
            <person name="Skokan R."/>
            <person name="Toyoda A."/>
            <person name="Suzuki Y."/>
            <person name="Kagoshima H."/>
            <person name="Schijlen E."/>
            <person name="Tajeshwar N."/>
            <person name="Catarino B."/>
            <person name="Hetherington A.J."/>
            <person name="Saltykova A."/>
            <person name="Bonnot C."/>
            <person name="Breuninger H."/>
            <person name="Symeonidi A."/>
            <person name="Radhakrishnan G.V."/>
            <person name="Van Nieuwerburgh F."/>
            <person name="Deforce D."/>
            <person name="Chang C."/>
            <person name="Karol K.G."/>
            <person name="Hedrich R."/>
            <person name="Ulvskov P."/>
            <person name="Glockner G."/>
            <person name="Delwiche C.F."/>
            <person name="Petrasek J."/>
            <person name="Van de Peer Y."/>
            <person name="Friml J."/>
            <person name="Beilby M."/>
            <person name="Dolan L."/>
            <person name="Kohara Y."/>
            <person name="Sugano S."/>
            <person name="Fujiyama A."/>
            <person name="Delaux P.-M."/>
            <person name="Quint M."/>
            <person name="TheiBen G."/>
            <person name="Hagemann M."/>
            <person name="Harholt J."/>
            <person name="Dunand C."/>
            <person name="Zachgo S."/>
            <person name="Langdale J."/>
            <person name="Maumus F."/>
            <person name="Straeten D.V.D."/>
            <person name="Gould S.B."/>
            <person name="Rensing S.A."/>
        </authorList>
    </citation>
    <scope>NUCLEOTIDE SEQUENCE [LARGE SCALE GENOMIC DNA]</scope>
    <source>
        <strain evidence="8 9">S276</strain>
    </source>
</reference>
<comment type="subunit">
    <text evidence="5">Component of the INO80 chromatin-remodeling complex.</text>
</comment>
<dbReference type="EMBL" id="BFEA01000109">
    <property type="protein sequence ID" value="GBG69087.1"/>
    <property type="molecule type" value="Genomic_DNA"/>
</dbReference>
<dbReference type="STRING" id="69332.A0A388KGF3"/>
<dbReference type="InterPro" id="IPR049730">
    <property type="entry name" value="SNF2/RAD54-like_C"/>
</dbReference>
<dbReference type="SMART" id="SM00490">
    <property type="entry name" value="HELICc"/>
    <property type="match status" value="1"/>
</dbReference>
<comment type="function">
    <text evidence="5">ATPase component of the INO80 complex which remodels chromatin by shifting nucleosomes and is involved in DNA repair.</text>
</comment>
<organism evidence="8 9">
    <name type="scientific">Chara braunii</name>
    <name type="common">Braun's stonewort</name>
    <dbReference type="NCBI Taxonomy" id="69332"/>
    <lineage>
        <taxon>Eukaryota</taxon>
        <taxon>Viridiplantae</taxon>
        <taxon>Streptophyta</taxon>
        <taxon>Charophyceae</taxon>
        <taxon>Charales</taxon>
        <taxon>Characeae</taxon>
        <taxon>Chara</taxon>
    </lineage>
</organism>
<feature type="domain" description="Helicase C-terminal" evidence="7">
    <location>
        <begin position="7"/>
        <end position="168"/>
    </location>
</feature>
<dbReference type="PANTHER" id="PTHR45685">
    <property type="entry name" value="HELICASE SRCAP-RELATED"/>
    <property type="match status" value="1"/>
</dbReference>
<comment type="domain">
    <text evidence="5">The DBINO region is involved in binding to DNA.</text>
</comment>
<dbReference type="GO" id="GO:0042393">
    <property type="term" value="F:histone binding"/>
    <property type="evidence" value="ECO:0007669"/>
    <property type="project" value="TreeGrafter"/>
</dbReference>
<gene>
    <name evidence="8" type="ORF">CBR_g3785</name>
</gene>
<keyword evidence="9" id="KW-1185">Reference proteome</keyword>
<dbReference type="SUPFAM" id="SSF52540">
    <property type="entry name" value="P-loop containing nucleoside triphosphate hydrolases"/>
    <property type="match status" value="1"/>
</dbReference>
<evidence type="ECO:0000256" key="6">
    <source>
        <dbReference type="SAM" id="MobiDB-lite"/>
    </source>
</evidence>
<accession>A0A388KGF3</accession>
<dbReference type="CDD" id="cd18793">
    <property type="entry name" value="SF2_C_SNF"/>
    <property type="match status" value="1"/>
</dbReference>
<dbReference type="EC" id="3.6.4.-" evidence="5"/>
<proteinExistence type="inferred from homology"/>